<feature type="binding site" evidence="22">
    <location>
        <position position="30"/>
    </location>
    <ligand>
        <name>ATP</name>
        <dbReference type="ChEBI" id="CHEBI:30616"/>
    </ligand>
</feature>
<evidence type="ECO:0000256" key="19">
    <source>
        <dbReference type="ARBA" id="ARBA00023264"/>
    </source>
</evidence>
<keyword evidence="26" id="KW-1185">Reference proteome</keyword>
<feature type="binding site" evidence="22">
    <location>
        <position position="78"/>
    </location>
    <ligand>
        <name>ATP</name>
        <dbReference type="ChEBI" id="CHEBI:30616"/>
    </ligand>
</feature>
<evidence type="ECO:0000256" key="10">
    <source>
        <dbReference type="ARBA" id="ARBA00022723"/>
    </source>
</evidence>
<keyword evidence="17 24" id="KW-0472">Membrane</keyword>
<evidence type="ECO:0000256" key="24">
    <source>
        <dbReference type="RuleBase" id="RU363065"/>
    </source>
</evidence>
<dbReference type="EC" id="2.7.1.107" evidence="3 24"/>
<feature type="transmembrane region" description="Helical" evidence="24">
    <location>
        <begin position="57"/>
        <end position="81"/>
    </location>
</feature>
<keyword evidence="14 23" id="KW-0460">Magnesium</keyword>
<feature type="binding site" evidence="21">
    <location>
        <position position="71"/>
    </location>
    <ligand>
        <name>substrate</name>
    </ligand>
</feature>
<keyword evidence="7 24" id="KW-0997">Cell inner membrane</keyword>
<protein>
    <recommendedName>
        <fullName evidence="4 24">Diacylglycerol kinase</fullName>
        <ecNumber evidence="3 24">2.7.1.107</ecNumber>
    </recommendedName>
</protein>
<keyword evidence="18" id="KW-0594">Phospholipid biosynthesis</keyword>
<dbReference type="AlphaFoldDB" id="A0A193LHJ3"/>
<dbReference type="OrthoDB" id="9796011at2"/>
<evidence type="ECO:0000256" key="12">
    <source>
        <dbReference type="ARBA" id="ARBA00022777"/>
    </source>
</evidence>
<feature type="binding site" evidence="23">
    <location>
        <position position="30"/>
    </location>
    <ligand>
        <name>a divalent metal cation</name>
        <dbReference type="ChEBI" id="CHEBI:60240"/>
    </ligand>
</feature>
<evidence type="ECO:0000256" key="22">
    <source>
        <dbReference type="PIRSR" id="PIRSR600829-3"/>
    </source>
</evidence>
<keyword evidence="15 24" id="KW-1133">Transmembrane helix</keyword>
<comment type="catalytic activity">
    <reaction evidence="24">
        <text>a 1,2-diacyl-sn-glycerol + ATP = a 1,2-diacyl-sn-glycero-3-phosphate + ADP + H(+)</text>
        <dbReference type="Rhea" id="RHEA:10272"/>
        <dbReference type="ChEBI" id="CHEBI:15378"/>
        <dbReference type="ChEBI" id="CHEBI:17815"/>
        <dbReference type="ChEBI" id="CHEBI:30616"/>
        <dbReference type="ChEBI" id="CHEBI:58608"/>
        <dbReference type="ChEBI" id="CHEBI:456216"/>
        <dbReference type="EC" id="2.7.1.107"/>
    </reaction>
</comment>
<feature type="binding site" evidence="23">
    <location>
        <position position="78"/>
    </location>
    <ligand>
        <name>a divalent metal cation</name>
        <dbReference type="ChEBI" id="CHEBI:60240"/>
    </ligand>
</feature>
<evidence type="ECO:0000256" key="23">
    <source>
        <dbReference type="PIRSR" id="PIRSR600829-4"/>
    </source>
</evidence>
<feature type="transmembrane region" description="Helical" evidence="24">
    <location>
        <begin position="102"/>
        <end position="122"/>
    </location>
</feature>
<dbReference type="GO" id="GO:0046872">
    <property type="term" value="F:metal ion binding"/>
    <property type="evidence" value="ECO:0007669"/>
    <property type="project" value="UniProtKB-KW"/>
</dbReference>
<dbReference type="EMBL" id="CP016268">
    <property type="protein sequence ID" value="ANO51854.1"/>
    <property type="molecule type" value="Genomic_DNA"/>
</dbReference>
<comment type="subcellular location">
    <subcellularLocation>
        <location evidence="1 24">Cell inner membrane</location>
        <topology evidence="1 24">Multi-pass membrane protein</topology>
    </subcellularLocation>
</comment>
<evidence type="ECO:0000256" key="16">
    <source>
        <dbReference type="ARBA" id="ARBA00023098"/>
    </source>
</evidence>
<comment type="caution">
    <text evidence="24">Lacks conserved residue(s) required for the propagation of feature annotation.</text>
</comment>
<keyword evidence="6" id="KW-0444">Lipid biosynthesis</keyword>
<evidence type="ECO:0000256" key="17">
    <source>
        <dbReference type="ARBA" id="ARBA00023136"/>
    </source>
</evidence>
<evidence type="ECO:0000256" key="21">
    <source>
        <dbReference type="PIRSR" id="PIRSR600829-2"/>
    </source>
</evidence>
<feature type="binding site" evidence="22">
    <location>
        <begin position="87"/>
        <end position="89"/>
    </location>
    <ligand>
        <name>ATP</name>
        <dbReference type="ChEBI" id="CHEBI:30616"/>
    </ligand>
</feature>
<accession>A0A193LHJ3</accession>
<keyword evidence="11 22" id="KW-0547">Nucleotide-binding</keyword>
<evidence type="ECO:0000256" key="9">
    <source>
        <dbReference type="ARBA" id="ARBA00022692"/>
    </source>
</evidence>
<dbReference type="InterPro" id="IPR033718">
    <property type="entry name" value="DAGK_prok"/>
</dbReference>
<sequence length="128" mass="13618">MAKPGYTGLRRIVHAAHFSALGLQQAWRHEAAFRQELALTAVLGPTAVWLGESALEILLLIAPLILLLIVELLNSAVEAVVDRVGHEHHDLSGRAKDMGSAAVLLSVGLLIAVWLTVLLPGMPGNPTP</sequence>
<keyword evidence="9 24" id="KW-0812">Transmembrane</keyword>
<dbReference type="InterPro" id="IPR036945">
    <property type="entry name" value="DAGK_sf"/>
</dbReference>
<name>A0A193LHJ3_9GAMM</name>
<dbReference type="CDD" id="cd14264">
    <property type="entry name" value="DAGK_IM"/>
    <property type="match status" value="1"/>
</dbReference>
<keyword evidence="8 24" id="KW-0808">Transferase</keyword>
<feature type="binding site" evidence="21">
    <location>
        <position position="11"/>
    </location>
    <ligand>
        <name>substrate</name>
    </ligand>
</feature>
<evidence type="ECO:0000256" key="20">
    <source>
        <dbReference type="PIRSR" id="PIRSR600829-1"/>
    </source>
</evidence>
<evidence type="ECO:0000256" key="7">
    <source>
        <dbReference type="ARBA" id="ARBA00022519"/>
    </source>
</evidence>
<feature type="binding site" evidence="21">
    <location>
        <position position="100"/>
    </location>
    <ligand>
        <name>substrate</name>
    </ligand>
</feature>
<keyword evidence="16 24" id="KW-0443">Lipid metabolism</keyword>
<dbReference type="GO" id="GO:0004143">
    <property type="term" value="F:ATP-dependent diacylglycerol kinase activity"/>
    <property type="evidence" value="ECO:0007669"/>
    <property type="project" value="UniProtKB-EC"/>
</dbReference>
<dbReference type="GO" id="GO:0005524">
    <property type="term" value="F:ATP binding"/>
    <property type="evidence" value="ECO:0007669"/>
    <property type="project" value="UniProtKB-KW"/>
</dbReference>
<feature type="active site" description="Proton acceptor" evidence="20">
    <location>
        <position position="71"/>
    </location>
</feature>
<comment type="function">
    <text evidence="24">Catalyzes the ATP-dependent phosphorylation of sn-l,2-diacylglycerol (DAG) to phosphatidic acid. Involved in the recycling of diacylglycerol produced as a by-product during membrane-derived oligosaccharide (MDO) biosynthesis.</text>
</comment>
<keyword evidence="5" id="KW-1003">Cell membrane</keyword>
<dbReference type="Pfam" id="PF01219">
    <property type="entry name" value="DAGK_prokar"/>
    <property type="match status" value="1"/>
</dbReference>
<dbReference type="STRING" id="1548547.BA177_12165"/>
<evidence type="ECO:0000313" key="25">
    <source>
        <dbReference type="EMBL" id="ANO51854.1"/>
    </source>
</evidence>
<evidence type="ECO:0000256" key="6">
    <source>
        <dbReference type="ARBA" id="ARBA00022516"/>
    </source>
</evidence>
<comment type="similarity">
    <text evidence="2 24">Belongs to the bacterial diacylglycerol kinase family.</text>
</comment>
<feature type="binding site" evidence="21">
    <location>
        <begin position="32"/>
        <end position="36"/>
    </location>
    <ligand>
        <name>substrate</name>
    </ligand>
</feature>
<feature type="binding site" evidence="22">
    <location>
        <begin position="96"/>
        <end position="97"/>
    </location>
    <ligand>
        <name>ATP</name>
        <dbReference type="ChEBI" id="CHEBI:30616"/>
    </ligand>
</feature>
<evidence type="ECO:0000256" key="4">
    <source>
        <dbReference type="ARBA" id="ARBA00017575"/>
    </source>
</evidence>
<organism evidence="25 26">
    <name type="scientific">Woeseia oceani</name>
    <dbReference type="NCBI Taxonomy" id="1548547"/>
    <lineage>
        <taxon>Bacteria</taxon>
        <taxon>Pseudomonadati</taxon>
        <taxon>Pseudomonadota</taxon>
        <taxon>Gammaproteobacteria</taxon>
        <taxon>Woeseiales</taxon>
        <taxon>Woeseiaceae</taxon>
        <taxon>Woeseia</taxon>
    </lineage>
</organism>
<evidence type="ECO:0000256" key="3">
    <source>
        <dbReference type="ARBA" id="ARBA00012133"/>
    </source>
</evidence>
<keyword evidence="10 23" id="KW-0479">Metal-binding</keyword>
<evidence type="ECO:0000256" key="15">
    <source>
        <dbReference type="ARBA" id="ARBA00022989"/>
    </source>
</evidence>
<keyword evidence="12 24" id="KW-0418">Kinase</keyword>
<evidence type="ECO:0000256" key="1">
    <source>
        <dbReference type="ARBA" id="ARBA00004429"/>
    </source>
</evidence>
<evidence type="ECO:0000256" key="18">
    <source>
        <dbReference type="ARBA" id="ARBA00023209"/>
    </source>
</evidence>
<evidence type="ECO:0000256" key="13">
    <source>
        <dbReference type="ARBA" id="ARBA00022840"/>
    </source>
</evidence>
<gene>
    <name evidence="25" type="ORF">BA177_12165</name>
</gene>
<dbReference type="PANTHER" id="PTHR34299:SF1">
    <property type="entry name" value="DIACYLGLYCEROL KINASE"/>
    <property type="match status" value="1"/>
</dbReference>
<dbReference type="Proteomes" id="UP000092695">
    <property type="component" value="Chromosome"/>
</dbReference>
<dbReference type="PANTHER" id="PTHR34299">
    <property type="entry name" value="DIACYLGLYCEROL KINASE"/>
    <property type="match status" value="1"/>
</dbReference>
<feature type="binding site" evidence="22">
    <location>
        <position position="11"/>
    </location>
    <ligand>
        <name>ATP</name>
        <dbReference type="ChEBI" id="CHEBI:30616"/>
    </ligand>
</feature>
<dbReference type="GO" id="GO:0006654">
    <property type="term" value="P:phosphatidic acid biosynthetic process"/>
    <property type="evidence" value="ECO:0007669"/>
    <property type="project" value="InterPro"/>
</dbReference>
<dbReference type="KEGG" id="woc:BA177_12165"/>
<evidence type="ECO:0000256" key="14">
    <source>
        <dbReference type="ARBA" id="ARBA00022842"/>
    </source>
</evidence>
<keyword evidence="13 22" id="KW-0067">ATP-binding</keyword>
<evidence type="ECO:0000256" key="5">
    <source>
        <dbReference type="ARBA" id="ARBA00022475"/>
    </source>
</evidence>
<dbReference type="GO" id="GO:0005886">
    <property type="term" value="C:plasma membrane"/>
    <property type="evidence" value="ECO:0007669"/>
    <property type="project" value="UniProtKB-SubCell"/>
</dbReference>
<evidence type="ECO:0000313" key="26">
    <source>
        <dbReference type="Proteomes" id="UP000092695"/>
    </source>
</evidence>
<comment type="cofactor">
    <cofactor evidence="23">
        <name>Mg(2+)</name>
        <dbReference type="ChEBI" id="CHEBI:18420"/>
    </cofactor>
    <text evidence="23">Mn(2+), Zn(2+), Cd(2+) and Co(2+) support activity to lesser extents.</text>
</comment>
<dbReference type="InterPro" id="IPR000829">
    <property type="entry name" value="DAGK"/>
</dbReference>
<evidence type="ECO:0000256" key="11">
    <source>
        <dbReference type="ARBA" id="ARBA00022741"/>
    </source>
</evidence>
<reference evidence="25 26" key="1">
    <citation type="submission" date="2016-06" db="EMBL/GenBank/DDBJ databases">
        <title>Complete genome sequence of a deep-branching marine Gamma Proteobacterium Woeseia oceani type strain XK5.</title>
        <authorList>
            <person name="Mu D."/>
            <person name="Du Z."/>
        </authorList>
    </citation>
    <scope>NUCLEOTIDE SEQUENCE [LARGE SCALE GENOMIC DNA]</scope>
    <source>
        <strain evidence="25 26">XK5</strain>
    </source>
</reference>
<evidence type="ECO:0000256" key="2">
    <source>
        <dbReference type="ARBA" id="ARBA00005967"/>
    </source>
</evidence>
<dbReference type="RefSeq" id="WP_068616568.1">
    <property type="nucleotide sequence ID" value="NZ_CP016268.1"/>
</dbReference>
<proteinExistence type="inferred from homology"/>
<dbReference type="PROSITE" id="PS01069">
    <property type="entry name" value="DAGK_PROKAR"/>
    <property type="match status" value="1"/>
</dbReference>
<keyword evidence="19 24" id="KW-1208">Phospholipid metabolism</keyword>
<evidence type="ECO:0000256" key="8">
    <source>
        <dbReference type="ARBA" id="ARBA00022679"/>
    </source>
</evidence>
<dbReference type="Gene3D" id="1.10.287.3610">
    <property type="match status" value="1"/>
</dbReference>